<evidence type="ECO:0000313" key="4">
    <source>
        <dbReference type="Proteomes" id="UP000054324"/>
    </source>
</evidence>
<name>A0A075ADX0_OPIVI</name>
<evidence type="ECO:0000256" key="2">
    <source>
        <dbReference type="SAM" id="SignalP"/>
    </source>
</evidence>
<dbReference type="KEGG" id="ovi:T265_06390"/>
<proteinExistence type="predicted"/>
<dbReference type="GeneID" id="20320569"/>
<feature type="region of interest" description="Disordered" evidence="1">
    <location>
        <begin position="377"/>
        <end position="411"/>
    </location>
</feature>
<feature type="signal peptide" evidence="2">
    <location>
        <begin position="1"/>
        <end position="26"/>
    </location>
</feature>
<keyword evidence="2" id="KW-0732">Signal</keyword>
<feature type="chain" id="PRO_5001704610" evidence="2">
    <location>
        <begin position="27"/>
        <end position="411"/>
    </location>
</feature>
<keyword evidence="4" id="KW-1185">Reference proteome</keyword>
<feature type="compositionally biased region" description="Polar residues" evidence="1">
    <location>
        <begin position="388"/>
        <end position="404"/>
    </location>
</feature>
<accession>A0A075ADX0</accession>
<dbReference type="RefSeq" id="XP_009169902.1">
    <property type="nucleotide sequence ID" value="XM_009171638.1"/>
</dbReference>
<protein>
    <submittedName>
        <fullName evidence="3">Uncharacterized protein</fullName>
    </submittedName>
</protein>
<dbReference type="AlphaFoldDB" id="A0A075ADX0"/>
<dbReference type="EMBL" id="KL596750">
    <property type="protein sequence ID" value="KER26344.1"/>
    <property type="molecule type" value="Genomic_DNA"/>
</dbReference>
<evidence type="ECO:0000256" key="1">
    <source>
        <dbReference type="SAM" id="MobiDB-lite"/>
    </source>
</evidence>
<dbReference type="CTD" id="20320569"/>
<dbReference type="OrthoDB" id="6262631at2759"/>
<dbReference type="Proteomes" id="UP000054324">
    <property type="component" value="Unassembled WGS sequence"/>
</dbReference>
<evidence type="ECO:0000313" key="3">
    <source>
        <dbReference type="EMBL" id="KER26344.1"/>
    </source>
</evidence>
<gene>
    <name evidence="3" type="ORF">T265_06390</name>
</gene>
<organism evidence="3 4">
    <name type="scientific">Opisthorchis viverrini</name>
    <name type="common">Southeast Asian liver fluke</name>
    <dbReference type="NCBI Taxonomy" id="6198"/>
    <lineage>
        <taxon>Eukaryota</taxon>
        <taxon>Metazoa</taxon>
        <taxon>Spiralia</taxon>
        <taxon>Lophotrochozoa</taxon>
        <taxon>Platyhelminthes</taxon>
        <taxon>Trematoda</taxon>
        <taxon>Digenea</taxon>
        <taxon>Opisthorchiida</taxon>
        <taxon>Opisthorchiata</taxon>
        <taxon>Opisthorchiidae</taxon>
        <taxon>Opisthorchis</taxon>
    </lineage>
</organism>
<sequence>MGRRVVFTFCSLDTIVLLQWSVKTDALLARLLSQIWKRIHHGKSPGAFHTSNFEIVRLCCLIIPRLRGHFSANGSSKPGRMKRACRLPHSLYLAEQLGINVLQIGRSAHDVKMDTFGTRQRCPCFQSSVASHHNDFNFTRTANDRIHASDNLGPKKRFINRIQLYQKLGTGSLEMRPIFPVHAGGAYRFDALFVWYSETNSQDSSRQPLNRTKILLFCANNDPGLQKSNHSHKPLDNIAVKRLSSLFRQLTLHSCSVRSVTSTKLAPQLNLRKRNNIPQSHTFTAGFDRQRARTLPNIKSKLKSNLKPGLKTPAVVGAGNGVPGRMAVSCIEDLEAADIHGNRMWIPPACSMSMIEDHTGTTTDEKNSESGNTLDVQELLFEREADQTHTPGPNNTVSGANKSVWQDAFDR</sequence>
<reference evidence="3 4" key="1">
    <citation type="submission" date="2013-11" db="EMBL/GenBank/DDBJ databases">
        <title>Opisthorchis viverrini - life in the bile duct.</title>
        <authorList>
            <person name="Young N.D."/>
            <person name="Nagarajan N."/>
            <person name="Lin S.J."/>
            <person name="Korhonen P.K."/>
            <person name="Jex A.R."/>
            <person name="Hall R.S."/>
            <person name="Safavi-Hemami H."/>
            <person name="Kaewkong W."/>
            <person name="Bertrand D."/>
            <person name="Gao S."/>
            <person name="Seet Q."/>
            <person name="Wongkham S."/>
            <person name="Teh B.T."/>
            <person name="Wongkham C."/>
            <person name="Intapan P.M."/>
            <person name="Maleewong W."/>
            <person name="Yang X."/>
            <person name="Hu M."/>
            <person name="Wang Z."/>
            <person name="Hofmann A."/>
            <person name="Sternberg P.W."/>
            <person name="Tan P."/>
            <person name="Wang J."/>
            <person name="Gasser R.B."/>
        </authorList>
    </citation>
    <scope>NUCLEOTIDE SEQUENCE [LARGE SCALE GENOMIC DNA]</scope>
</reference>